<sequence length="64" mass="7164">MTAPNTQQWTDLAAATTSSTHQCPACKDLERGRKQAEAARDLSRVTDFRVLIVRHRMRHAAAES</sequence>
<reference evidence="2 3" key="1">
    <citation type="submission" date="2018-08" db="EMBL/GenBank/DDBJ databases">
        <title>Streptomyces NEAU-D10 sp. nov., a novel Actinomycete isolated from soil.</title>
        <authorList>
            <person name="Jin L."/>
        </authorList>
    </citation>
    <scope>NUCLEOTIDE SEQUENCE [LARGE SCALE GENOMIC DNA]</scope>
    <source>
        <strain evidence="2 3">NEAU-D10</strain>
    </source>
</reference>
<accession>A0A371Q314</accession>
<dbReference type="EMBL" id="QUAC01000151">
    <property type="protein sequence ID" value="REK88723.1"/>
    <property type="molecule type" value="Genomic_DNA"/>
</dbReference>
<comment type="caution">
    <text evidence="2">The sequence shown here is derived from an EMBL/GenBank/DDBJ whole genome shotgun (WGS) entry which is preliminary data.</text>
</comment>
<feature type="region of interest" description="Disordered" evidence="1">
    <location>
        <begin position="1"/>
        <end position="23"/>
    </location>
</feature>
<dbReference type="OrthoDB" id="4246243at2"/>
<organism evidence="2 3">
    <name type="scientific">Streptomyces inhibens</name>
    <dbReference type="NCBI Taxonomy" id="2293571"/>
    <lineage>
        <taxon>Bacteria</taxon>
        <taxon>Bacillati</taxon>
        <taxon>Actinomycetota</taxon>
        <taxon>Actinomycetes</taxon>
        <taxon>Kitasatosporales</taxon>
        <taxon>Streptomycetaceae</taxon>
        <taxon>Streptomyces</taxon>
    </lineage>
</organism>
<feature type="compositionally biased region" description="Polar residues" evidence="1">
    <location>
        <begin position="1"/>
        <end position="22"/>
    </location>
</feature>
<protein>
    <submittedName>
        <fullName evidence="2">Uncharacterized protein</fullName>
    </submittedName>
</protein>
<keyword evidence="3" id="KW-1185">Reference proteome</keyword>
<evidence type="ECO:0000313" key="3">
    <source>
        <dbReference type="Proteomes" id="UP000262477"/>
    </source>
</evidence>
<evidence type="ECO:0000256" key="1">
    <source>
        <dbReference type="SAM" id="MobiDB-lite"/>
    </source>
</evidence>
<gene>
    <name evidence="2" type="ORF">DY245_19660</name>
</gene>
<dbReference type="AlphaFoldDB" id="A0A371Q314"/>
<proteinExistence type="predicted"/>
<dbReference type="RefSeq" id="WP_128508556.1">
    <property type="nucleotide sequence ID" value="NZ_QUAC01000151.1"/>
</dbReference>
<evidence type="ECO:0000313" key="2">
    <source>
        <dbReference type="EMBL" id="REK88723.1"/>
    </source>
</evidence>
<name>A0A371Q314_STRIH</name>
<dbReference type="Proteomes" id="UP000262477">
    <property type="component" value="Unassembled WGS sequence"/>
</dbReference>